<dbReference type="GO" id="GO:0006564">
    <property type="term" value="P:L-serine biosynthetic process"/>
    <property type="evidence" value="ECO:0007669"/>
    <property type="project" value="UniProtKB-UniRule"/>
</dbReference>
<evidence type="ECO:0000256" key="4">
    <source>
        <dbReference type="ARBA" id="ARBA00022576"/>
    </source>
</evidence>
<accession>A0A4Q1K8K0</accession>
<protein>
    <recommendedName>
        <fullName evidence="12">Phosphoserine aminotransferase</fullName>
        <ecNumber evidence="12">2.6.1.52</ecNumber>
    </recommendedName>
    <alternativeName>
        <fullName evidence="12">Phosphohydroxythreonine aminotransferase</fullName>
        <shortName evidence="12">PSAT</shortName>
    </alternativeName>
</protein>
<feature type="domain" description="Aminotransferase class V" evidence="13">
    <location>
        <begin position="5"/>
        <end position="345"/>
    </location>
</feature>
<keyword evidence="5 12" id="KW-0028">Amino-acid biosynthesis</keyword>
<dbReference type="GO" id="GO:0008615">
    <property type="term" value="P:pyridoxine biosynthetic process"/>
    <property type="evidence" value="ECO:0007669"/>
    <property type="project" value="UniProtKB-UniRule"/>
</dbReference>
<comment type="caution">
    <text evidence="12">Lacks conserved residue(s) required for the propagation of feature annotation.</text>
</comment>
<feature type="binding site" evidence="12">
    <location>
        <position position="192"/>
    </location>
    <ligand>
        <name>pyridoxal 5'-phosphate</name>
        <dbReference type="ChEBI" id="CHEBI:597326"/>
    </ligand>
</feature>
<gene>
    <name evidence="12 14" type="primary">serC</name>
    <name evidence="14" type="ORF">EQG61_08645</name>
</gene>
<evidence type="ECO:0000256" key="5">
    <source>
        <dbReference type="ARBA" id="ARBA00022605"/>
    </source>
</evidence>
<dbReference type="Gene3D" id="3.40.640.10">
    <property type="entry name" value="Type I PLP-dependent aspartate aminotransferase-like (Major domain)"/>
    <property type="match status" value="1"/>
</dbReference>
<evidence type="ECO:0000256" key="9">
    <source>
        <dbReference type="ARBA" id="ARBA00023299"/>
    </source>
</evidence>
<dbReference type="NCBIfam" id="NF003764">
    <property type="entry name" value="PRK05355.1"/>
    <property type="match status" value="1"/>
</dbReference>
<dbReference type="InterPro" id="IPR015422">
    <property type="entry name" value="PyrdxlP-dep_Trfase_small"/>
</dbReference>
<evidence type="ECO:0000256" key="12">
    <source>
        <dbReference type="HAMAP-Rule" id="MF_00160"/>
    </source>
</evidence>
<dbReference type="EC" id="2.6.1.52" evidence="12"/>
<dbReference type="PIRSF" id="PIRSF000525">
    <property type="entry name" value="SerC"/>
    <property type="match status" value="1"/>
</dbReference>
<keyword evidence="6 12" id="KW-0808">Transferase</keyword>
<comment type="catalytic activity">
    <reaction evidence="10 12">
        <text>4-(phosphooxy)-L-threonine + 2-oxoglutarate = (R)-3-hydroxy-2-oxo-4-phosphooxybutanoate + L-glutamate</text>
        <dbReference type="Rhea" id="RHEA:16573"/>
        <dbReference type="ChEBI" id="CHEBI:16810"/>
        <dbReference type="ChEBI" id="CHEBI:29985"/>
        <dbReference type="ChEBI" id="CHEBI:58452"/>
        <dbReference type="ChEBI" id="CHEBI:58538"/>
        <dbReference type="EC" id="2.6.1.52"/>
    </reaction>
</comment>
<feature type="binding site" evidence="12">
    <location>
        <begin position="76"/>
        <end position="77"/>
    </location>
    <ligand>
        <name>pyridoxal 5'-phosphate</name>
        <dbReference type="ChEBI" id="CHEBI:597326"/>
    </ligand>
</feature>
<name>A0A4Q1K8K0_9FLAO</name>
<keyword evidence="7 12" id="KW-0663">Pyridoxal phosphate</keyword>
<evidence type="ECO:0000313" key="14">
    <source>
        <dbReference type="EMBL" id="RXR22639.1"/>
    </source>
</evidence>
<dbReference type="GO" id="GO:0030170">
    <property type="term" value="F:pyridoxal phosphate binding"/>
    <property type="evidence" value="ECO:0007669"/>
    <property type="project" value="UniProtKB-UniRule"/>
</dbReference>
<comment type="subcellular location">
    <subcellularLocation>
        <location evidence="12">Cytoplasm</location>
    </subcellularLocation>
</comment>
<comment type="pathway">
    <text evidence="1 12">Cofactor biosynthesis; pyridoxine 5'-phosphate biosynthesis; pyridoxine 5'-phosphate from D-erythrose 4-phosphate: step 3/5.</text>
</comment>
<comment type="catalytic activity">
    <reaction evidence="11 12">
        <text>O-phospho-L-serine + 2-oxoglutarate = 3-phosphooxypyruvate + L-glutamate</text>
        <dbReference type="Rhea" id="RHEA:14329"/>
        <dbReference type="ChEBI" id="CHEBI:16810"/>
        <dbReference type="ChEBI" id="CHEBI:18110"/>
        <dbReference type="ChEBI" id="CHEBI:29985"/>
        <dbReference type="ChEBI" id="CHEBI:57524"/>
        <dbReference type="EC" id="2.6.1.52"/>
    </reaction>
</comment>
<dbReference type="PANTHER" id="PTHR43247">
    <property type="entry name" value="PHOSPHOSERINE AMINOTRANSFERASE"/>
    <property type="match status" value="1"/>
</dbReference>
<dbReference type="RefSeq" id="WP_129461524.1">
    <property type="nucleotide sequence ID" value="NZ_SBKN01000004.1"/>
</dbReference>
<dbReference type="SUPFAM" id="SSF53383">
    <property type="entry name" value="PLP-dependent transferases"/>
    <property type="match status" value="1"/>
</dbReference>
<evidence type="ECO:0000256" key="8">
    <source>
        <dbReference type="ARBA" id="ARBA00023096"/>
    </source>
</evidence>
<organism evidence="14 15">
    <name type="scientific">Flavobacterium stagni</name>
    <dbReference type="NCBI Taxonomy" id="2506421"/>
    <lineage>
        <taxon>Bacteria</taxon>
        <taxon>Pseudomonadati</taxon>
        <taxon>Bacteroidota</taxon>
        <taxon>Flavobacteriia</taxon>
        <taxon>Flavobacteriales</taxon>
        <taxon>Flavobacteriaceae</taxon>
        <taxon>Flavobacterium</taxon>
    </lineage>
</organism>
<dbReference type="PANTHER" id="PTHR43247:SF1">
    <property type="entry name" value="PHOSPHOSERINE AMINOTRANSFERASE"/>
    <property type="match status" value="1"/>
</dbReference>
<keyword evidence="15" id="KW-1185">Reference proteome</keyword>
<dbReference type="GO" id="GO:0005737">
    <property type="term" value="C:cytoplasm"/>
    <property type="evidence" value="ECO:0007669"/>
    <property type="project" value="UniProtKB-SubCell"/>
</dbReference>
<dbReference type="FunFam" id="3.40.640.10:FF:000010">
    <property type="entry name" value="Phosphoserine aminotransferase"/>
    <property type="match status" value="1"/>
</dbReference>
<dbReference type="InterPro" id="IPR015421">
    <property type="entry name" value="PyrdxlP-dep_Trfase_major"/>
</dbReference>
<feature type="binding site" evidence="12">
    <location>
        <position position="41"/>
    </location>
    <ligand>
        <name>L-glutamate</name>
        <dbReference type="ChEBI" id="CHEBI:29985"/>
    </ligand>
</feature>
<dbReference type="GO" id="GO:0004648">
    <property type="term" value="F:O-phospho-L-serine:2-oxoglutarate aminotransferase activity"/>
    <property type="evidence" value="ECO:0007669"/>
    <property type="project" value="UniProtKB-UniRule"/>
</dbReference>
<comment type="function">
    <text evidence="12">Catalyzes the reversible conversion of 3-phosphohydroxypyruvate to phosphoserine and of 3-hydroxy-2-oxo-4-phosphonooxybutanoate to phosphohydroxythreonine.</text>
</comment>
<sequence length="356" mass="39075">MKKHNYSAGPCILPQEVFEQSAQALLDFNQSGLSILEISHRSKDFIAVMEEARALVLELLGLEGKGYQVLFLQGGASMEFLRVPYNYMKVGGKAAYLETGTWASNAIKEAQLFGETEVVASSKAANFNYIPKDYTIPADADYFHCTSNNTIFGTQMKSFPKTDVPVICDMSSDIFSRQLDFSQFALIYAGAQKNMGPAGTTLVVIKEELLGKTGRTLPSMMDYQKQIKAESMYNTPAVFPVYASLLTLQWLKKQGGIAGIEQINAAKAALLYAEIDRNPLFEGTAAVEDRSVMNATFLLKDAAQTEKFDALWKAAGISGLNGHRSVGGYRASMYNALPLESVQVLVNAMQELERSI</sequence>
<dbReference type="AlphaFoldDB" id="A0A4Q1K8K0"/>
<keyword evidence="4 12" id="KW-0032">Aminotransferase</keyword>
<comment type="caution">
    <text evidence="14">The sequence shown here is derived from an EMBL/GenBank/DDBJ whole genome shotgun (WGS) entry which is preliminary data.</text>
</comment>
<comment type="pathway">
    <text evidence="2 12">Amino-acid biosynthesis; L-serine biosynthesis; L-serine from 3-phospho-D-glycerate: step 2/3.</text>
</comment>
<reference evidence="15" key="1">
    <citation type="submission" date="2019-01" db="EMBL/GenBank/DDBJ databases">
        <title>Cytophagaceae bacterium strain CAR-16.</title>
        <authorList>
            <person name="Chen W.-M."/>
        </authorList>
    </citation>
    <scope>NUCLEOTIDE SEQUENCE [LARGE SCALE GENOMIC DNA]</scope>
    <source>
        <strain evidence="15">WWJ-16</strain>
    </source>
</reference>
<evidence type="ECO:0000256" key="6">
    <source>
        <dbReference type="ARBA" id="ARBA00022679"/>
    </source>
</evidence>
<feature type="binding site" evidence="12">
    <location>
        <begin position="234"/>
        <end position="235"/>
    </location>
    <ligand>
        <name>pyridoxal 5'-phosphate</name>
        <dbReference type="ChEBI" id="CHEBI:597326"/>
    </ligand>
</feature>
<dbReference type="InterPro" id="IPR022278">
    <property type="entry name" value="Pser_aminoTfrase"/>
</dbReference>
<evidence type="ECO:0000256" key="10">
    <source>
        <dbReference type="ARBA" id="ARBA00047630"/>
    </source>
</evidence>
<dbReference type="UniPathway" id="UPA00244">
    <property type="reaction ID" value="UER00311"/>
</dbReference>
<comment type="similarity">
    <text evidence="3 12">Belongs to the class-V pyridoxal-phosphate-dependent aminotransferase family. SerC subfamily.</text>
</comment>
<dbReference type="OrthoDB" id="9809412at2"/>
<dbReference type="Proteomes" id="UP000289857">
    <property type="component" value="Unassembled WGS sequence"/>
</dbReference>
<dbReference type="EMBL" id="SBKN01000004">
    <property type="protein sequence ID" value="RXR22639.1"/>
    <property type="molecule type" value="Genomic_DNA"/>
</dbReference>
<dbReference type="InterPro" id="IPR015424">
    <property type="entry name" value="PyrdxlP-dep_Trfase"/>
</dbReference>
<dbReference type="UniPathway" id="UPA00135">
    <property type="reaction ID" value="UER00197"/>
</dbReference>
<dbReference type="HAMAP" id="MF_00160">
    <property type="entry name" value="SerC_aminotrans_5"/>
    <property type="match status" value="1"/>
</dbReference>
<dbReference type="FunFam" id="3.90.1150.10:FF:000006">
    <property type="entry name" value="Phosphoserine aminotransferase"/>
    <property type="match status" value="1"/>
</dbReference>
<feature type="binding site" evidence="12">
    <location>
        <position position="169"/>
    </location>
    <ligand>
        <name>pyridoxal 5'-phosphate</name>
        <dbReference type="ChEBI" id="CHEBI:597326"/>
    </ligand>
</feature>
<feature type="modified residue" description="N6-(pyridoxal phosphate)lysine" evidence="12">
    <location>
        <position position="193"/>
    </location>
</feature>
<evidence type="ECO:0000256" key="3">
    <source>
        <dbReference type="ARBA" id="ARBA00006904"/>
    </source>
</evidence>
<evidence type="ECO:0000256" key="11">
    <source>
        <dbReference type="ARBA" id="ARBA00049007"/>
    </source>
</evidence>
<evidence type="ECO:0000259" key="13">
    <source>
        <dbReference type="Pfam" id="PF00266"/>
    </source>
</evidence>
<evidence type="ECO:0000256" key="2">
    <source>
        <dbReference type="ARBA" id="ARBA00005099"/>
    </source>
</evidence>
<evidence type="ECO:0000313" key="15">
    <source>
        <dbReference type="Proteomes" id="UP000289857"/>
    </source>
</evidence>
<dbReference type="InterPro" id="IPR000192">
    <property type="entry name" value="Aminotrans_V_dom"/>
</dbReference>
<evidence type="ECO:0000256" key="7">
    <source>
        <dbReference type="ARBA" id="ARBA00022898"/>
    </source>
</evidence>
<comment type="subunit">
    <text evidence="12">Homodimer.</text>
</comment>
<feature type="binding site" evidence="12">
    <location>
        <position position="150"/>
    </location>
    <ligand>
        <name>pyridoxal 5'-phosphate</name>
        <dbReference type="ChEBI" id="CHEBI:597326"/>
    </ligand>
</feature>
<dbReference type="Pfam" id="PF00266">
    <property type="entry name" value="Aminotran_5"/>
    <property type="match status" value="1"/>
</dbReference>
<keyword evidence="12" id="KW-0963">Cytoplasm</keyword>
<keyword evidence="8 12" id="KW-0664">Pyridoxine biosynthesis</keyword>
<comment type="cofactor">
    <cofactor evidence="12">
        <name>pyridoxal 5'-phosphate</name>
        <dbReference type="ChEBI" id="CHEBI:597326"/>
    </cofactor>
    <text evidence="12">Binds 1 pyridoxal phosphate per subunit.</text>
</comment>
<proteinExistence type="inferred from homology"/>
<evidence type="ECO:0000256" key="1">
    <source>
        <dbReference type="ARBA" id="ARBA00004915"/>
    </source>
</evidence>
<keyword evidence="9 12" id="KW-0718">Serine biosynthesis</keyword>
<feature type="binding site" evidence="12">
    <location>
        <position position="102"/>
    </location>
    <ligand>
        <name>pyridoxal 5'-phosphate</name>
        <dbReference type="ChEBI" id="CHEBI:597326"/>
    </ligand>
</feature>
<dbReference type="Gene3D" id="3.90.1150.10">
    <property type="entry name" value="Aspartate Aminotransferase, domain 1"/>
    <property type="match status" value="1"/>
</dbReference>